<feature type="transmembrane region" description="Helical" evidence="1">
    <location>
        <begin position="261"/>
        <end position="279"/>
    </location>
</feature>
<feature type="transmembrane region" description="Helical" evidence="1">
    <location>
        <begin position="74"/>
        <end position="94"/>
    </location>
</feature>
<dbReference type="InterPro" id="IPR011990">
    <property type="entry name" value="TPR-like_helical_dom_sf"/>
</dbReference>
<reference evidence="2" key="1">
    <citation type="submission" date="2023-08" db="EMBL/GenBank/DDBJ databases">
        <title>Emergence of clinically-relevant ST2 carbapenem-resistant Acinetobacter baumannii strains in hospital sewages in Zhejiang, East of China.</title>
        <authorList>
            <person name="Kaichao C."/>
            <person name="Zhang R."/>
        </authorList>
    </citation>
    <scope>NUCLEOTIDE SEQUENCE</scope>
    <source>
        <strain evidence="2">M-RB-37</strain>
    </source>
</reference>
<dbReference type="RefSeq" id="WP_308980883.1">
    <property type="nucleotide sequence ID" value="NZ_JAVIDL010000007.1"/>
</dbReference>
<dbReference type="Pfam" id="PF08238">
    <property type="entry name" value="Sel1"/>
    <property type="match status" value="4"/>
</dbReference>
<name>A0AAW8J4Z7_9GAMM</name>
<dbReference type="SMART" id="SM00671">
    <property type="entry name" value="SEL1"/>
    <property type="match status" value="4"/>
</dbReference>
<keyword evidence="1" id="KW-0812">Transmembrane</keyword>
<accession>A0AAW8J4Z7</accession>
<feature type="transmembrane region" description="Helical" evidence="1">
    <location>
        <begin position="347"/>
        <end position="366"/>
    </location>
</feature>
<feature type="transmembrane region" description="Helical" evidence="1">
    <location>
        <begin position="7"/>
        <end position="26"/>
    </location>
</feature>
<dbReference type="InterPro" id="IPR050767">
    <property type="entry name" value="Sel1_AlgK"/>
</dbReference>
<sequence>MKLAMPFLKLSFFIFLILIVVIFIHSDGFGFSFKINIDDYLYTSWLFNYDYGFMRRALIGELISLLGFSYDYKVIRFISLIIYIVLFFVFSVFLVKSLKKVKVDGLYLYVGCILSFSFFTSQWLLELGRFDQIVQILSLIVLYVSLKINNYIFSFLCVFVVIVLSALIHEASLIIFIPTLILIFYLKSKNIYLTILLSSFLLLAVLLMLIFGKISIPQANHIVELHQADKKINLYAVRTTTLSFRDNFLSSYYSFFDNKTYIPLILSFIFIYPVFSFLKHCYYKNIKLYVLIPTLTPLALALIAFDYYRWVALALFNITILTFYLINSEKISGVRIKEYFEQNKRFFIVYAAICLFVGPFGVVRFLPNIYSANSGGLATTRLPSEVLLKLNLEASTQGQLFSVSTNNAGWRLETNFIQDHNIEKAIQWYEVEAAEGNPQAKNNLALIYTRGGFIQIDYQKALSLLKSISSIDPDATNNLGVMYANGLGVEANGEKALIYYHQAVEQGSAAAMYNIGISYSHGLNGLKQDKKEAQIWFKKAAILGYRPAVNKVKN</sequence>
<dbReference type="AlphaFoldDB" id="A0AAW8J4Z7"/>
<dbReference type="GO" id="GO:0036503">
    <property type="term" value="P:ERAD pathway"/>
    <property type="evidence" value="ECO:0007669"/>
    <property type="project" value="TreeGrafter"/>
</dbReference>
<dbReference type="InterPro" id="IPR006597">
    <property type="entry name" value="Sel1-like"/>
</dbReference>
<comment type="caution">
    <text evidence="2">The sequence shown here is derived from an EMBL/GenBank/DDBJ whole genome shotgun (WGS) entry which is preliminary data.</text>
</comment>
<dbReference type="PANTHER" id="PTHR11102:SF147">
    <property type="entry name" value="SEL1L ADAPTOR SUBUNIT OF ERAD E3 UBIQUITIN LIGASE"/>
    <property type="match status" value="1"/>
</dbReference>
<proteinExistence type="predicted"/>
<evidence type="ECO:0000256" key="1">
    <source>
        <dbReference type="SAM" id="Phobius"/>
    </source>
</evidence>
<evidence type="ECO:0000313" key="2">
    <source>
        <dbReference type="EMBL" id="MDQ8935157.1"/>
    </source>
</evidence>
<protein>
    <submittedName>
        <fullName evidence="2">Tetratricopeptide repeat protein</fullName>
    </submittedName>
</protein>
<feature type="transmembrane region" description="Helical" evidence="1">
    <location>
        <begin position="191"/>
        <end position="211"/>
    </location>
</feature>
<organism evidence="2 3">
    <name type="scientific">Acinetobacter rudis</name>
    <dbReference type="NCBI Taxonomy" id="632955"/>
    <lineage>
        <taxon>Bacteria</taxon>
        <taxon>Pseudomonadati</taxon>
        <taxon>Pseudomonadota</taxon>
        <taxon>Gammaproteobacteria</taxon>
        <taxon>Moraxellales</taxon>
        <taxon>Moraxellaceae</taxon>
        <taxon>Acinetobacter</taxon>
    </lineage>
</organism>
<dbReference type="PANTHER" id="PTHR11102">
    <property type="entry name" value="SEL-1-LIKE PROTEIN"/>
    <property type="match status" value="1"/>
</dbReference>
<feature type="transmembrane region" description="Helical" evidence="1">
    <location>
        <begin position="310"/>
        <end position="326"/>
    </location>
</feature>
<dbReference type="EMBL" id="JAVIDL010000007">
    <property type="protein sequence ID" value="MDQ8935157.1"/>
    <property type="molecule type" value="Genomic_DNA"/>
</dbReference>
<dbReference type="Proteomes" id="UP001243844">
    <property type="component" value="Unassembled WGS sequence"/>
</dbReference>
<keyword evidence="1" id="KW-0472">Membrane</keyword>
<feature type="transmembrane region" description="Helical" evidence="1">
    <location>
        <begin position="106"/>
        <end position="124"/>
    </location>
</feature>
<dbReference type="Gene3D" id="1.25.40.10">
    <property type="entry name" value="Tetratricopeptide repeat domain"/>
    <property type="match status" value="1"/>
</dbReference>
<feature type="transmembrane region" description="Helical" evidence="1">
    <location>
        <begin position="153"/>
        <end position="185"/>
    </location>
</feature>
<gene>
    <name evidence="2" type="ORF">RFH47_05390</name>
</gene>
<feature type="transmembrane region" description="Helical" evidence="1">
    <location>
        <begin position="286"/>
        <end position="304"/>
    </location>
</feature>
<evidence type="ECO:0000313" key="3">
    <source>
        <dbReference type="Proteomes" id="UP001243844"/>
    </source>
</evidence>
<keyword evidence="1" id="KW-1133">Transmembrane helix</keyword>
<dbReference type="SUPFAM" id="SSF81901">
    <property type="entry name" value="HCP-like"/>
    <property type="match status" value="1"/>
</dbReference>